<feature type="transmembrane region" description="Helical" evidence="1">
    <location>
        <begin position="277"/>
        <end position="295"/>
    </location>
</feature>
<keyword evidence="1" id="KW-1133">Transmembrane helix</keyword>
<name>A0A7X0JWT4_9GAMM</name>
<feature type="transmembrane region" description="Helical" evidence="1">
    <location>
        <begin position="1323"/>
        <end position="1343"/>
    </location>
</feature>
<dbReference type="Proteomes" id="UP000528457">
    <property type="component" value="Unassembled WGS sequence"/>
</dbReference>
<accession>A0A7X0JWT4</accession>
<feature type="transmembrane region" description="Helical" evidence="1">
    <location>
        <begin position="709"/>
        <end position="733"/>
    </location>
</feature>
<keyword evidence="3" id="KW-1185">Reference proteome</keyword>
<evidence type="ECO:0000313" key="3">
    <source>
        <dbReference type="Proteomes" id="UP000528457"/>
    </source>
</evidence>
<feature type="transmembrane region" description="Helical" evidence="1">
    <location>
        <begin position="898"/>
        <end position="922"/>
    </location>
</feature>
<comment type="caution">
    <text evidence="2">The sequence shown here is derived from an EMBL/GenBank/DDBJ whole genome shotgun (WGS) entry which is preliminary data.</text>
</comment>
<protein>
    <submittedName>
        <fullName evidence="2">Uncharacterized protein</fullName>
    </submittedName>
</protein>
<keyword evidence="1" id="KW-0472">Membrane</keyword>
<dbReference type="EMBL" id="JACHHT010000003">
    <property type="protein sequence ID" value="MBB6523259.1"/>
    <property type="molecule type" value="Genomic_DNA"/>
</dbReference>
<keyword evidence="1" id="KW-0812">Transmembrane</keyword>
<proteinExistence type="predicted"/>
<reference evidence="2 3" key="1">
    <citation type="submission" date="2020-08" db="EMBL/GenBank/DDBJ databases">
        <title>Genomic Encyclopedia of Type Strains, Phase IV (KMG-IV): sequencing the most valuable type-strain genomes for metagenomic binning, comparative biology and taxonomic classification.</title>
        <authorList>
            <person name="Goeker M."/>
        </authorList>
    </citation>
    <scope>NUCLEOTIDE SEQUENCE [LARGE SCALE GENOMIC DNA]</scope>
    <source>
        <strain evidence="2 3">DSM 22368</strain>
    </source>
</reference>
<evidence type="ECO:0000256" key="1">
    <source>
        <dbReference type="SAM" id="Phobius"/>
    </source>
</evidence>
<feature type="transmembrane region" description="Helical" evidence="1">
    <location>
        <begin position="315"/>
        <end position="335"/>
    </location>
</feature>
<feature type="transmembrane region" description="Helical" evidence="1">
    <location>
        <begin position="12"/>
        <end position="31"/>
    </location>
</feature>
<gene>
    <name evidence="2" type="ORF">HNR48_003561</name>
</gene>
<dbReference type="RefSeq" id="WP_166843645.1">
    <property type="nucleotide sequence ID" value="NZ_JAAONY010000003.1"/>
</dbReference>
<feature type="transmembrane region" description="Helical" evidence="1">
    <location>
        <begin position="1297"/>
        <end position="1317"/>
    </location>
</feature>
<sequence length="1347" mass="154180">MPHRSSRLKGFVVIFASCFMAISICAIFYYFKIRQNENYQNQLHFRELRDINTAIDNGLGQLNNLAVRKHVKEELERRKGLRAEGTALKRLKIVKSIGFRQKKFIFDHASGNLEMEMNGALLAVPFSDFTGDESKKFPLVLLVNESGLRFISKENRKLDSSLVGNNFQKLDQILGKIVKLQNNGRASIPKGENPTGAINSKEKISKLATPGYSEYVDVEISGIDYRVYVSPYINSRGVSLHERKQVGDVEKVEQLYLIGFRAKSELTSAKLNVSKSLVAAAVLFFVLLLAFVPILKIRLVSAGQAFSSFDRNMVSVGAISGVVVLSVSGFDYFEYSRLKEVVDKRSRSIFFQMRNRFNDEIRLLDEYAQMHFDHDYSDGNCSNLESISNFDRSFLDKGNSYLKGNGYFLENLFYLCGGSSLEDSSRIKGVVYWSTKKLNREKSIENKKPKSIDLSSREYARRALLGNLWPVKFPSKDSKCHPGLYIQRLFNLGDGRLSTQFSRSCNKKYRDNISKVKHSQYNDVLSYGTKLQTFFNAVLPVNFGFVVFENETGMVLYHIDDKNRSLLENVYVETDNHPLIKAVKNSSYFHNQPITFDAIYSGKMHHFSLGAVHPDIPWTLAIFYSKDELRTVNLMSVLVALFLSLMLMLTVYLISSVLVPKSLRRSPFWPPCSMRNSSPLYDEIGRRMGSVIFFPGLLRNYLKRGRLSVIFGAVLWSLFGILFVVFVSILISYKVFDYFENRYGQVLNSELSNSIYNAKMRREKYRSLVIDNVGGEGPFSFNLGDTIPCYLGTKNPPENKFKVQTCSLNDEQGRLYLDREANGVVDYESSIVEFFLKFIYLDHDIDEALIVTAKLDSVQGGKDRDDDEKVDGSLNLHAFDENKKIEVKYKQVSGTSTLSIFLSLIGGGAFLVVVFVVVYGWVFKRFLGFSLSEDFRLGQRSSEIIDYVKSGYFKEKGLAQVIRPTLCLRREICHPCANSEFSSLHPVRREIIDVATWFDGDKDSFQADIVVNKLFSDADVSLPLCVPRILYLEGFEAISGLPDCRTFVLDVLERLICMPKLSVLVFCEVAPLYMLTNQREYPQSDIEKVEAQPIEVIRWSNIFRKFNKIYDWNMSSKLMHDRPSKAGDVLMHEALGWPELLETCERFLNYHGRVKSTDSRDAKLIQAISREIRNQKSTGEKVKFSCFLFELEKSLSRHWSFDQIIEFFSSSVGALYRHKWSLCTKSERLLLYQMAHNCEPNPLNRAPIEHLARRGYIYQDRGWHLINESFRRFILSAEPDKVMAEWIDEASDNIWRYFRIPFFALLIALLAILAYSATDTVETSVGILTGIMGLIPLAVRNFAYLKE</sequence>
<organism evidence="2 3">
    <name type="scientific">Pseudoteredinibacter isoporae</name>
    <dbReference type="NCBI Taxonomy" id="570281"/>
    <lineage>
        <taxon>Bacteria</taxon>
        <taxon>Pseudomonadati</taxon>
        <taxon>Pseudomonadota</taxon>
        <taxon>Gammaproteobacteria</taxon>
        <taxon>Cellvibrionales</taxon>
        <taxon>Cellvibrionaceae</taxon>
        <taxon>Pseudoteredinibacter</taxon>
    </lineage>
</organism>
<feature type="transmembrane region" description="Helical" evidence="1">
    <location>
        <begin position="634"/>
        <end position="659"/>
    </location>
</feature>
<evidence type="ECO:0000313" key="2">
    <source>
        <dbReference type="EMBL" id="MBB6523259.1"/>
    </source>
</evidence>
<dbReference type="InParanoid" id="A0A7X0JWT4"/>